<dbReference type="SMART" id="SM00369">
    <property type="entry name" value="LRR_TYP"/>
    <property type="match status" value="3"/>
</dbReference>
<dbReference type="PANTHER" id="PTHR47986">
    <property type="entry name" value="OSJNBA0070M12.3 PROTEIN"/>
    <property type="match status" value="1"/>
</dbReference>
<dbReference type="Pfam" id="PF13855">
    <property type="entry name" value="LRR_8"/>
    <property type="match status" value="1"/>
</dbReference>
<keyword evidence="13" id="KW-1185">Reference proteome</keyword>
<keyword evidence="4 10" id="KW-0732">Signal</keyword>
<feature type="signal peptide" evidence="10">
    <location>
        <begin position="1"/>
        <end position="27"/>
    </location>
</feature>
<evidence type="ECO:0000256" key="10">
    <source>
        <dbReference type="SAM" id="SignalP"/>
    </source>
</evidence>
<proteinExistence type="predicted"/>
<dbReference type="InterPro" id="IPR001611">
    <property type="entry name" value="Leu-rich_rpt"/>
</dbReference>
<keyword evidence="6" id="KW-1133">Transmembrane helix</keyword>
<dbReference type="EMBL" id="JBBPBK010000013">
    <property type="protein sequence ID" value="KAK9272914.1"/>
    <property type="molecule type" value="Genomic_DNA"/>
</dbReference>
<evidence type="ECO:0000256" key="5">
    <source>
        <dbReference type="ARBA" id="ARBA00022737"/>
    </source>
</evidence>
<keyword evidence="7" id="KW-0472">Membrane</keyword>
<comment type="caution">
    <text evidence="12">The sequence shown here is derived from an EMBL/GenBank/DDBJ whole genome shotgun (WGS) entry which is preliminary data.</text>
</comment>
<dbReference type="Pfam" id="PF08263">
    <property type="entry name" value="LRRNT_2"/>
    <property type="match status" value="1"/>
</dbReference>
<dbReference type="FunFam" id="3.80.10.10:FF:000190">
    <property type="entry name" value="Receptor-like kinase TMK4"/>
    <property type="match status" value="1"/>
</dbReference>
<evidence type="ECO:0000256" key="6">
    <source>
        <dbReference type="ARBA" id="ARBA00022989"/>
    </source>
</evidence>
<evidence type="ECO:0000256" key="4">
    <source>
        <dbReference type="ARBA" id="ARBA00022729"/>
    </source>
</evidence>
<evidence type="ECO:0000256" key="9">
    <source>
        <dbReference type="ARBA" id="ARBA00023180"/>
    </source>
</evidence>
<dbReference type="GO" id="GO:0016020">
    <property type="term" value="C:membrane"/>
    <property type="evidence" value="ECO:0007669"/>
    <property type="project" value="UniProtKB-SubCell"/>
</dbReference>
<dbReference type="InterPro" id="IPR013210">
    <property type="entry name" value="LRR_N_plant-typ"/>
</dbReference>
<keyword evidence="3" id="KW-0812">Transmembrane</keyword>
<evidence type="ECO:0000256" key="8">
    <source>
        <dbReference type="ARBA" id="ARBA00023170"/>
    </source>
</evidence>
<feature type="domain" description="Leucine-rich repeat-containing N-terminal plant-type" evidence="11">
    <location>
        <begin position="31"/>
        <end position="66"/>
    </location>
</feature>
<reference evidence="12 13" key="1">
    <citation type="journal article" date="2024" name="Plant J.">
        <title>Genome sequences and population genomics reveal climatic adaptation and genomic divergence between two closely related sweetgum species.</title>
        <authorList>
            <person name="Xu W.Q."/>
            <person name="Ren C.Q."/>
            <person name="Zhang X.Y."/>
            <person name="Comes H.P."/>
            <person name="Liu X.H."/>
            <person name="Li Y.G."/>
            <person name="Kettle C.J."/>
            <person name="Jalonen R."/>
            <person name="Gaisberger H."/>
            <person name="Ma Y.Z."/>
            <person name="Qiu Y.X."/>
        </authorList>
    </citation>
    <scope>NUCLEOTIDE SEQUENCE [LARGE SCALE GENOMIC DNA]</scope>
    <source>
        <strain evidence="12">Hangzhou</strain>
    </source>
</reference>
<keyword evidence="8" id="KW-0675">Receptor</keyword>
<dbReference type="InterPro" id="IPR052422">
    <property type="entry name" value="Auxin_Ser/Thr_Kinase"/>
</dbReference>
<comment type="subcellular location">
    <subcellularLocation>
        <location evidence="1">Membrane</location>
        <topology evidence="1">Single-pass membrane protein</topology>
    </subcellularLocation>
</comment>
<keyword evidence="5" id="KW-0677">Repeat</keyword>
<evidence type="ECO:0000313" key="13">
    <source>
        <dbReference type="Proteomes" id="UP001415857"/>
    </source>
</evidence>
<evidence type="ECO:0000256" key="3">
    <source>
        <dbReference type="ARBA" id="ARBA00022692"/>
    </source>
</evidence>
<evidence type="ECO:0000313" key="12">
    <source>
        <dbReference type="EMBL" id="KAK9272914.1"/>
    </source>
</evidence>
<name>A0AAP0NME1_LIQFO</name>
<dbReference type="InterPro" id="IPR032675">
    <property type="entry name" value="LRR_dom_sf"/>
</dbReference>
<evidence type="ECO:0000256" key="2">
    <source>
        <dbReference type="ARBA" id="ARBA00022614"/>
    </source>
</evidence>
<dbReference type="AlphaFoldDB" id="A0AAP0NME1"/>
<dbReference type="SUPFAM" id="SSF52058">
    <property type="entry name" value="L domain-like"/>
    <property type="match status" value="1"/>
</dbReference>
<dbReference type="Pfam" id="PF00560">
    <property type="entry name" value="LRR_1"/>
    <property type="match status" value="2"/>
</dbReference>
<dbReference type="Gene3D" id="3.80.10.10">
    <property type="entry name" value="Ribonuclease Inhibitor"/>
    <property type="match status" value="1"/>
</dbReference>
<sequence>MKKPHVGYKLLAIFLAGFSSILFHAESQTDPSDASIMVALKHSLNPSKDLGWSDPDPCNWNHVVCSADRRVTRIQIGRQNLQGTLPSTLRNLTELERLELQWNNISGPFPSLNGLGSLQVLMISYNQFSSIPVDCFTGMSSLQSLEIDNNPFSAWEIPQSLRDASALHNFSANAANITGEIPEFLGADDFPGLTNLHLSFNNLVGGLPASFAGLQIQSLWVNGQKSDAKLSGSIDVIQKMTFLKDIWLHSNAFSGPLPNFSGLKDLQSLSLRDNMFTGPVPLSLVNLGSLEVVNLTNNMLQGPMPGV</sequence>
<accession>A0AAP0NME1</accession>
<keyword evidence="9" id="KW-0325">Glycoprotein</keyword>
<keyword evidence="2" id="KW-0433">Leucine-rich repeat</keyword>
<dbReference type="InterPro" id="IPR003591">
    <property type="entry name" value="Leu-rich_rpt_typical-subtyp"/>
</dbReference>
<gene>
    <name evidence="12" type="ORF">L1049_003293</name>
</gene>
<dbReference type="Proteomes" id="UP001415857">
    <property type="component" value="Unassembled WGS sequence"/>
</dbReference>
<evidence type="ECO:0000259" key="11">
    <source>
        <dbReference type="Pfam" id="PF08263"/>
    </source>
</evidence>
<protein>
    <recommendedName>
        <fullName evidence="11">Leucine-rich repeat-containing N-terminal plant-type domain-containing protein</fullName>
    </recommendedName>
</protein>
<evidence type="ECO:0000256" key="7">
    <source>
        <dbReference type="ARBA" id="ARBA00023136"/>
    </source>
</evidence>
<evidence type="ECO:0000256" key="1">
    <source>
        <dbReference type="ARBA" id="ARBA00004167"/>
    </source>
</evidence>
<organism evidence="12 13">
    <name type="scientific">Liquidambar formosana</name>
    <name type="common">Formosan gum</name>
    <dbReference type="NCBI Taxonomy" id="63359"/>
    <lineage>
        <taxon>Eukaryota</taxon>
        <taxon>Viridiplantae</taxon>
        <taxon>Streptophyta</taxon>
        <taxon>Embryophyta</taxon>
        <taxon>Tracheophyta</taxon>
        <taxon>Spermatophyta</taxon>
        <taxon>Magnoliopsida</taxon>
        <taxon>eudicotyledons</taxon>
        <taxon>Gunneridae</taxon>
        <taxon>Pentapetalae</taxon>
        <taxon>Saxifragales</taxon>
        <taxon>Altingiaceae</taxon>
        <taxon>Liquidambar</taxon>
    </lineage>
</organism>
<feature type="chain" id="PRO_5043043184" description="Leucine-rich repeat-containing N-terminal plant-type domain-containing protein" evidence="10">
    <location>
        <begin position="28"/>
        <end position="307"/>
    </location>
</feature>
<dbReference type="PANTHER" id="PTHR47986:SF29">
    <property type="entry name" value="RECEPTOR PROTEIN KINASE TMK1"/>
    <property type="match status" value="1"/>
</dbReference>